<keyword evidence="4 11" id="KW-0812">Transmembrane</keyword>
<feature type="domain" description="T-SNARE coiled-coil homology" evidence="12">
    <location>
        <begin position="161"/>
        <end position="223"/>
    </location>
</feature>
<keyword evidence="6 11" id="KW-1133">Transmembrane helix</keyword>
<gene>
    <name evidence="13" type="ORF">Catovirus_2_60</name>
</gene>
<dbReference type="CDD" id="cd15840">
    <property type="entry name" value="SNARE_Qa"/>
    <property type="match status" value="1"/>
</dbReference>
<evidence type="ECO:0000256" key="1">
    <source>
        <dbReference type="ARBA" id="ARBA00004409"/>
    </source>
</evidence>
<dbReference type="EMBL" id="KY684084">
    <property type="protein sequence ID" value="ARF09111.1"/>
    <property type="molecule type" value="Genomic_DNA"/>
</dbReference>
<feature type="coiled-coil region" evidence="10">
    <location>
        <begin position="199"/>
        <end position="226"/>
    </location>
</feature>
<dbReference type="SUPFAM" id="SSF47661">
    <property type="entry name" value="t-snare proteins"/>
    <property type="match status" value="1"/>
</dbReference>
<evidence type="ECO:0000313" key="13">
    <source>
        <dbReference type="EMBL" id="ARF09111.1"/>
    </source>
</evidence>
<evidence type="ECO:0000256" key="7">
    <source>
        <dbReference type="ARBA" id="ARBA00023034"/>
    </source>
</evidence>
<dbReference type="GO" id="GO:0006906">
    <property type="term" value="P:vesicle fusion"/>
    <property type="evidence" value="ECO:0007669"/>
    <property type="project" value="TreeGrafter"/>
</dbReference>
<dbReference type="InterPro" id="IPR010989">
    <property type="entry name" value="SNARE"/>
</dbReference>
<keyword evidence="8 10" id="KW-0175">Coiled coil</keyword>
<evidence type="ECO:0000256" key="11">
    <source>
        <dbReference type="SAM" id="Phobius"/>
    </source>
</evidence>
<dbReference type="InterPro" id="IPR045242">
    <property type="entry name" value="Syntaxin"/>
</dbReference>
<comment type="similarity">
    <text evidence="2">Belongs to the syntaxin family.</text>
</comment>
<feature type="transmembrane region" description="Helical" evidence="11">
    <location>
        <begin position="235"/>
        <end position="256"/>
    </location>
</feature>
<keyword evidence="7" id="KW-0333">Golgi apparatus</keyword>
<dbReference type="PROSITE" id="PS50192">
    <property type="entry name" value="T_SNARE"/>
    <property type="match status" value="1"/>
</dbReference>
<dbReference type="GO" id="GO:0015031">
    <property type="term" value="P:protein transport"/>
    <property type="evidence" value="ECO:0007669"/>
    <property type="project" value="UniProtKB-KW"/>
</dbReference>
<sequence length="262" mass="30866">MSLNWNDNHRKATHILSSLDKVLNELDPLFTQYLTPSFKKTNKEEIRNKINEKVNIMKSQCYVAKKLIDDIEIFYKVRSNYPDYVLAMRAVAILRSNLQEQFKKIVDKNKKFMDKCEQRENLIKDFNYDLHLAFKEDDQNDTPQDSLMKEYDFEREIEIRENIINSRGKEIREITNEIMDLHDLMKEFNEFVNIQGHSIDLIEQNIDKTNDNIDSANDNLEVAAEHQTRGNACQILIVIIVGIIIITIILAVIIYLKVMRII</sequence>
<evidence type="ECO:0000259" key="12">
    <source>
        <dbReference type="PROSITE" id="PS50192"/>
    </source>
</evidence>
<evidence type="ECO:0000256" key="4">
    <source>
        <dbReference type="ARBA" id="ARBA00022692"/>
    </source>
</evidence>
<keyword evidence="9 11" id="KW-0472">Membrane</keyword>
<dbReference type="InterPro" id="IPR000727">
    <property type="entry name" value="T_SNARE_dom"/>
</dbReference>
<dbReference type="PANTHER" id="PTHR19957:SF83">
    <property type="entry name" value="SYNTAXIN-16"/>
    <property type="match status" value="1"/>
</dbReference>
<reference evidence="13" key="1">
    <citation type="journal article" date="2017" name="Science">
        <title>Giant viruses with an expanded complement of translation system components.</title>
        <authorList>
            <person name="Schulz F."/>
            <person name="Yutin N."/>
            <person name="Ivanova N.N."/>
            <person name="Ortega D.R."/>
            <person name="Lee T.K."/>
            <person name="Vierheilig J."/>
            <person name="Daims H."/>
            <person name="Horn M."/>
            <person name="Wagner M."/>
            <person name="Jensen G.J."/>
            <person name="Kyrpides N.C."/>
            <person name="Koonin E.V."/>
            <person name="Woyke T."/>
        </authorList>
    </citation>
    <scope>NUCLEOTIDE SEQUENCE</scope>
    <source>
        <strain evidence="13">CTV1</strain>
    </source>
</reference>
<evidence type="ECO:0000256" key="2">
    <source>
        <dbReference type="ARBA" id="ARBA00009063"/>
    </source>
</evidence>
<evidence type="ECO:0000256" key="9">
    <source>
        <dbReference type="ARBA" id="ARBA00023136"/>
    </source>
</evidence>
<evidence type="ECO:0000256" key="8">
    <source>
        <dbReference type="ARBA" id="ARBA00023054"/>
    </source>
</evidence>
<evidence type="ECO:0000256" key="5">
    <source>
        <dbReference type="ARBA" id="ARBA00022927"/>
    </source>
</evidence>
<name>A0A1V0SBQ8_9VIRU</name>
<proteinExistence type="inferred from homology"/>
<dbReference type="GO" id="GO:0005484">
    <property type="term" value="F:SNAP receptor activity"/>
    <property type="evidence" value="ECO:0007669"/>
    <property type="project" value="TreeGrafter"/>
</dbReference>
<protein>
    <submittedName>
        <fullName evidence="13">t-SNARE complex subunit, syntaxin</fullName>
    </submittedName>
</protein>
<keyword evidence="3" id="KW-0813">Transport</keyword>
<dbReference type="GO" id="GO:0000149">
    <property type="term" value="F:SNARE binding"/>
    <property type="evidence" value="ECO:0007669"/>
    <property type="project" value="TreeGrafter"/>
</dbReference>
<dbReference type="Gene3D" id="1.20.5.110">
    <property type="match status" value="1"/>
</dbReference>
<evidence type="ECO:0000256" key="3">
    <source>
        <dbReference type="ARBA" id="ARBA00022448"/>
    </source>
</evidence>
<dbReference type="Pfam" id="PF05739">
    <property type="entry name" value="SNARE"/>
    <property type="match status" value="1"/>
</dbReference>
<dbReference type="PANTHER" id="PTHR19957">
    <property type="entry name" value="SYNTAXIN"/>
    <property type="match status" value="1"/>
</dbReference>
<dbReference type="GO" id="GO:0016020">
    <property type="term" value="C:membrane"/>
    <property type="evidence" value="ECO:0007669"/>
    <property type="project" value="InterPro"/>
</dbReference>
<keyword evidence="5" id="KW-0653">Protein transport</keyword>
<evidence type="ECO:0000256" key="10">
    <source>
        <dbReference type="SAM" id="Coils"/>
    </source>
</evidence>
<accession>A0A1V0SBQ8</accession>
<organism evidence="13">
    <name type="scientific">Catovirus CTV1</name>
    <dbReference type="NCBI Taxonomy" id="1977631"/>
    <lineage>
        <taxon>Viruses</taxon>
        <taxon>Varidnaviria</taxon>
        <taxon>Bamfordvirae</taxon>
        <taxon>Nucleocytoviricota</taxon>
        <taxon>Megaviricetes</taxon>
        <taxon>Imitervirales</taxon>
        <taxon>Mimiviridae</taxon>
        <taxon>Klosneuvirinae</taxon>
        <taxon>Catovirus</taxon>
    </lineage>
</organism>
<comment type="subcellular location">
    <subcellularLocation>
        <location evidence="1">Golgi apparatus membrane</location>
        <topology evidence="1">Single-pass type IV membrane protein</topology>
    </subcellularLocation>
</comment>
<evidence type="ECO:0000256" key="6">
    <source>
        <dbReference type="ARBA" id="ARBA00022989"/>
    </source>
</evidence>